<proteinExistence type="predicted"/>
<keyword evidence="2" id="KW-1185">Reference proteome</keyword>
<accession>A0AAE0WC91</accession>
<comment type="caution">
    <text evidence="1">The sequence shown here is derived from an EMBL/GenBank/DDBJ whole genome shotgun (WGS) entry which is preliminary data.</text>
</comment>
<gene>
    <name evidence="1" type="ORF">CHS0354_007277</name>
</gene>
<name>A0AAE0WC91_9BIVA</name>
<organism evidence="1 2">
    <name type="scientific">Potamilus streckersoni</name>
    <dbReference type="NCBI Taxonomy" id="2493646"/>
    <lineage>
        <taxon>Eukaryota</taxon>
        <taxon>Metazoa</taxon>
        <taxon>Spiralia</taxon>
        <taxon>Lophotrochozoa</taxon>
        <taxon>Mollusca</taxon>
        <taxon>Bivalvia</taxon>
        <taxon>Autobranchia</taxon>
        <taxon>Heteroconchia</taxon>
        <taxon>Palaeoheterodonta</taxon>
        <taxon>Unionida</taxon>
        <taxon>Unionoidea</taxon>
        <taxon>Unionidae</taxon>
        <taxon>Ambleminae</taxon>
        <taxon>Lampsilini</taxon>
        <taxon>Potamilus</taxon>
    </lineage>
</organism>
<reference evidence="1" key="1">
    <citation type="journal article" date="2021" name="Genome Biol. Evol.">
        <title>A High-Quality Reference Genome for a Parasitic Bivalve with Doubly Uniparental Inheritance (Bivalvia: Unionida).</title>
        <authorList>
            <person name="Smith C.H."/>
        </authorList>
    </citation>
    <scope>NUCLEOTIDE SEQUENCE</scope>
    <source>
        <strain evidence="1">CHS0354</strain>
    </source>
</reference>
<sequence>MPIGRDDAEFVRNIGASSEGFRASLLVTLSQRSTGLDHLPFSTRSALYQRSSGLDYLQFSTRLDPPSKVVRARSLTVFYKIRPSIKGRQGWITYRFLQDQALYQRSSGLDHLQFSTRSGPLSKVVRARSLTVFYPIRPSIKGRKDPLSKVVRQGYVTYSFLQDQSIHQRSSGLDHLQFSTRSDPFIKVRQGYVTYSFLQDQTLHQRSSGIDPPRNVVRARSLTVFNTIRPSIKVCQGYVTYSFLQDQTLYRRSSGLNHLQFFVTRSDPLSKVVRARSLSVFYKIRPAIKGRQG</sequence>
<reference evidence="1" key="2">
    <citation type="journal article" date="2021" name="Genome Biol. Evol.">
        <title>Developing a high-quality reference genome for a parasitic bivalve with doubly uniparental inheritance (Bivalvia: Unionida).</title>
        <authorList>
            <person name="Smith C.H."/>
        </authorList>
    </citation>
    <scope>NUCLEOTIDE SEQUENCE</scope>
    <source>
        <strain evidence="1">CHS0354</strain>
        <tissue evidence="1">Mantle</tissue>
    </source>
</reference>
<evidence type="ECO:0000313" key="2">
    <source>
        <dbReference type="Proteomes" id="UP001195483"/>
    </source>
</evidence>
<dbReference type="Proteomes" id="UP001195483">
    <property type="component" value="Unassembled WGS sequence"/>
</dbReference>
<dbReference type="AlphaFoldDB" id="A0AAE0WC91"/>
<dbReference type="EMBL" id="JAEAOA010000502">
    <property type="protein sequence ID" value="KAK3608252.1"/>
    <property type="molecule type" value="Genomic_DNA"/>
</dbReference>
<protein>
    <submittedName>
        <fullName evidence="1">Uncharacterized protein</fullName>
    </submittedName>
</protein>
<reference evidence="1" key="3">
    <citation type="submission" date="2023-05" db="EMBL/GenBank/DDBJ databases">
        <authorList>
            <person name="Smith C.H."/>
        </authorList>
    </citation>
    <scope>NUCLEOTIDE SEQUENCE</scope>
    <source>
        <strain evidence="1">CHS0354</strain>
        <tissue evidence="1">Mantle</tissue>
    </source>
</reference>
<evidence type="ECO:0000313" key="1">
    <source>
        <dbReference type="EMBL" id="KAK3608252.1"/>
    </source>
</evidence>